<reference evidence="4 5" key="1">
    <citation type="journal article" date="2019" name="Sci. Rep.">
        <title>Comparative genomics of chytrid fungi reveal insights into the obligate biotrophic and pathogenic lifestyle of Synchytrium endobioticum.</title>
        <authorList>
            <person name="van de Vossenberg B.T.L.H."/>
            <person name="Warris S."/>
            <person name="Nguyen H.D.T."/>
            <person name="van Gent-Pelzer M.P.E."/>
            <person name="Joly D.L."/>
            <person name="van de Geest H.C."/>
            <person name="Bonants P.J.M."/>
            <person name="Smith D.S."/>
            <person name="Levesque C.A."/>
            <person name="van der Lee T.A.J."/>
        </authorList>
    </citation>
    <scope>NUCLEOTIDE SEQUENCE [LARGE SCALE GENOMIC DNA]</scope>
    <source>
        <strain evidence="4 5">CBS 809.83</strain>
    </source>
</reference>
<feature type="region of interest" description="Disordered" evidence="2">
    <location>
        <begin position="292"/>
        <end position="335"/>
    </location>
</feature>
<evidence type="ECO:0000313" key="5">
    <source>
        <dbReference type="Proteomes" id="UP000318582"/>
    </source>
</evidence>
<dbReference type="PANTHER" id="PTHR12967:SF0">
    <property type="entry name" value="PROTEIN SHQ1 HOMOLOG"/>
    <property type="match status" value="1"/>
</dbReference>
<dbReference type="Gene3D" id="2.60.40.790">
    <property type="match status" value="1"/>
</dbReference>
<dbReference type="InterPro" id="IPR039742">
    <property type="entry name" value="Shq1"/>
</dbReference>
<dbReference type="GO" id="GO:0000493">
    <property type="term" value="P:box H/ACA snoRNP assembly"/>
    <property type="evidence" value="ECO:0007669"/>
    <property type="project" value="InterPro"/>
</dbReference>
<comment type="similarity">
    <text evidence="1">Belongs to the SHQ1 family.</text>
</comment>
<dbReference type="STRING" id="109895.A0A507DSC8"/>
<evidence type="ECO:0000313" key="4">
    <source>
        <dbReference type="EMBL" id="TPX54137.1"/>
    </source>
</evidence>
<dbReference type="Pfam" id="PF21413">
    <property type="entry name" value="SHQ1-like_CS"/>
    <property type="match status" value="1"/>
</dbReference>
<feature type="compositionally biased region" description="Low complexity" evidence="2">
    <location>
        <begin position="316"/>
        <end position="333"/>
    </location>
</feature>
<evidence type="ECO:0000256" key="1">
    <source>
        <dbReference type="ARBA" id="ARBA00005607"/>
    </source>
</evidence>
<feature type="domain" description="CS" evidence="3">
    <location>
        <begin position="1"/>
        <end position="89"/>
    </location>
</feature>
<protein>
    <recommendedName>
        <fullName evidence="3">CS domain-containing protein</fullName>
    </recommendedName>
</protein>
<feature type="compositionally biased region" description="Acidic residues" evidence="2">
    <location>
        <begin position="527"/>
        <end position="548"/>
    </location>
</feature>
<dbReference type="InterPro" id="IPR008978">
    <property type="entry name" value="HSP20-like_chaperone"/>
</dbReference>
<dbReference type="PROSITE" id="PS51203">
    <property type="entry name" value="CS"/>
    <property type="match status" value="1"/>
</dbReference>
<feature type="region of interest" description="Disordered" evidence="2">
    <location>
        <begin position="523"/>
        <end position="556"/>
    </location>
</feature>
<dbReference type="Pfam" id="PF04925">
    <property type="entry name" value="SHQ1"/>
    <property type="match status" value="1"/>
</dbReference>
<proteinExistence type="inferred from homology"/>
<dbReference type="InterPro" id="IPR007052">
    <property type="entry name" value="CS_dom"/>
</dbReference>
<dbReference type="Proteomes" id="UP000318582">
    <property type="component" value="Unassembled WGS sequence"/>
</dbReference>
<dbReference type="PANTHER" id="PTHR12967">
    <property type="entry name" value="PROTEIN SHQ1 HOMOLOG"/>
    <property type="match status" value="1"/>
</dbReference>
<feature type="compositionally biased region" description="Polar residues" evidence="2">
    <location>
        <begin position="118"/>
        <end position="129"/>
    </location>
</feature>
<evidence type="ECO:0000256" key="2">
    <source>
        <dbReference type="SAM" id="MobiDB-lite"/>
    </source>
</evidence>
<name>A0A507DSC8_9FUNG</name>
<dbReference type="EMBL" id="QEAQ01000168">
    <property type="protein sequence ID" value="TPX54137.1"/>
    <property type="molecule type" value="Genomic_DNA"/>
</dbReference>
<dbReference type="CDD" id="cd00298">
    <property type="entry name" value="ACD_sHsps_p23-like"/>
    <property type="match status" value="1"/>
</dbReference>
<dbReference type="GO" id="GO:0005737">
    <property type="term" value="C:cytoplasm"/>
    <property type="evidence" value="ECO:0007669"/>
    <property type="project" value="TreeGrafter"/>
</dbReference>
<feature type="compositionally biased region" description="Low complexity" evidence="2">
    <location>
        <begin position="292"/>
        <end position="305"/>
    </location>
</feature>
<dbReference type="GO" id="GO:0005654">
    <property type="term" value="C:nucleoplasm"/>
    <property type="evidence" value="ECO:0007669"/>
    <property type="project" value="TreeGrafter"/>
</dbReference>
<dbReference type="SUPFAM" id="SSF49764">
    <property type="entry name" value="HSP20-like chaperones"/>
    <property type="match status" value="1"/>
</dbReference>
<sequence>MLTPAFSISQDDEFVTVLLKCPYIKAQDVEFYIQDTEFKFYVRPYFLRLTFPASIIEDGREKASYDVDKGEITVQLPKAIKGEEFADLDLLTKLMAPKGGPAPGTAAASSESFGGVSLNMQSAQPSNPRSGPLIEVIGDGPTDGVDTMEGVDGGDGEDDDEDDGQNYHWDYPQESLPQPELQTSARYGFNNAHSGYGAHIQEIAYEVLDVTDLETSTPQSRREQRIVREDLKFDQDHYMADYLNREEEIQPMIDYKPDFWKALKRIQKARAVGAGSTTKLAEEQQPQPILIQSLSPPLPASAPSLDMPNVGGMNLNSQASSSPNPSTTASDPSLTEPWLTFTEAEQEQMRSLPNKEYLLNDPQSTYLGLVDLLFAYSYNHRTTSGESTVESPWTLTKLSATLSSFDTFHTLTETLVASIRRSLAYPLYRSFPLAMRCVEDTAVLFKLGKRAILKVLLEMRQLVGGDDRMYVLSRVWLDDYCVWIQRASDKQLQSLASELNHVKITKSQIGWDLDQLEEAARRIPIDEGGEDDDNDNVDVEAAGGDEEEPTSRPLML</sequence>
<feature type="region of interest" description="Disordered" evidence="2">
    <location>
        <begin position="117"/>
        <end position="175"/>
    </location>
</feature>
<dbReference type="GO" id="GO:0051082">
    <property type="term" value="F:unfolded protein binding"/>
    <property type="evidence" value="ECO:0007669"/>
    <property type="project" value="TreeGrafter"/>
</dbReference>
<dbReference type="AlphaFoldDB" id="A0A507DSC8"/>
<dbReference type="InterPro" id="IPR007009">
    <property type="entry name" value="Shq1_C"/>
</dbReference>
<feature type="compositionally biased region" description="Acidic residues" evidence="2">
    <location>
        <begin position="152"/>
        <end position="164"/>
    </location>
</feature>
<keyword evidence="5" id="KW-1185">Reference proteome</keyword>
<dbReference type="InterPro" id="IPR048696">
    <property type="entry name" value="SHQ1-like_CS"/>
</dbReference>
<accession>A0A507DSC8</accession>
<organism evidence="4 5">
    <name type="scientific">Powellomyces hirtus</name>
    <dbReference type="NCBI Taxonomy" id="109895"/>
    <lineage>
        <taxon>Eukaryota</taxon>
        <taxon>Fungi</taxon>
        <taxon>Fungi incertae sedis</taxon>
        <taxon>Chytridiomycota</taxon>
        <taxon>Chytridiomycota incertae sedis</taxon>
        <taxon>Chytridiomycetes</taxon>
        <taxon>Spizellomycetales</taxon>
        <taxon>Powellomycetaceae</taxon>
        <taxon>Powellomyces</taxon>
    </lineage>
</organism>
<comment type="caution">
    <text evidence="4">The sequence shown here is derived from an EMBL/GenBank/DDBJ whole genome shotgun (WGS) entry which is preliminary data.</text>
</comment>
<evidence type="ECO:0000259" key="3">
    <source>
        <dbReference type="PROSITE" id="PS51203"/>
    </source>
</evidence>
<gene>
    <name evidence="4" type="ORF">PhCBS80983_g06027</name>
</gene>